<comment type="subcellular location">
    <subcellularLocation>
        <location evidence="1 8">Cell membrane</location>
        <topology evidence="1 8">Multi-pass membrane protein</topology>
    </subcellularLocation>
</comment>
<proteinExistence type="inferred from homology"/>
<evidence type="ECO:0000259" key="9">
    <source>
        <dbReference type="PROSITE" id="PS50928"/>
    </source>
</evidence>
<keyword evidence="4" id="KW-1003">Cell membrane</keyword>
<dbReference type="GO" id="GO:0005886">
    <property type="term" value="C:plasma membrane"/>
    <property type="evidence" value="ECO:0007669"/>
    <property type="project" value="UniProtKB-SubCell"/>
</dbReference>
<sequence length="323" mass="35050">MSTASATATPLSDGATIPSGGFVRWLSDLLYTRRGLLLLALLAPPLLWFGVVYLGALFALLANSFFTLDEFSGLVDHSSLTLANFRELLNPTNVDVALRTVGMALAVTLACITLAFPLAFYMARHARGPQKALLYIAVMLPLWSSYLVRLYAWKLLLAKEGAISWTLAELHLSWLLDLLLATPGIGGPSLSFSRLGTFIVFVYMWLPFMVLPIQAAIERIPGSLLEASDDLGARPRTTFWKVIFPLAMPGIAAGSIFTFSLTLGDYIIPQVIGDSTLFIGQVVYRQQGVAGNIPFAAAFSLVPIAVIGVYLWFAKRLGAFDAV</sequence>
<feature type="transmembrane region" description="Helical" evidence="8">
    <location>
        <begin position="198"/>
        <end position="217"/>
    </location>
</feature>
<evidence type="ECO:0000256" key="1">
    <source>
        <dbReference type="ARBA" id="ARBA00004651"/>
    </source>
</evidence>
<dbReference type="PANTHER" id="PTHR42929">
    <property type="entry name" value="INNER MEMBRANE ABC TRANSPORTER PERMEASE PROTEIN YDCU-RELATED-RELATED"/>
    <property type="match status" value="1"/>
</dbReference>
<evidence type="ECO:0000256" key="5">
    <source>
        <dbReference type="ARBA" id="ARBA00022692"/>
    </source>
</evidence>
<dbReference type="EMBL" id="JEMG01000001">
    <property type="protein sequence ID" value="EYC51686.1"/>
    <property type="molecule type" value="Genomic_DNA"/>
</dbReference>
<accession>A0A016XIM0</accession>
<evidence type="ECO:0000256" key="4">
    <source>
        <dbReference type="ARBA" id="ARBA00022475"/>
    </source>
</evidence>
<evidence type="ECO:0000313" key="10">
    <source>
        <dbReference type="EMBL" id="EYC51686.1"/>
    </source>
</evidence>
<dbReference type="STRING" id="1458275.AZ34_11750"/>
<feature type="transmembrane region" description="Helical" evidence="8">
    <location>
        <begin position="36"/>
        <end position="62"/>
    </location>
</feature>
<dbReference type="PROSITE" id="PS50928">
    <property type="entry name" value="ABC_TM1"/>
    <property type="match status" value="1"/>
</dbReference>
<evidence type="ECO:0000256" key="3">
    <source>
        <dbReference type="ARBA" id="ARBA00022448"/>
    </source>
</evidence>
<dbReference type="PANTHER" id="PTHR42929:SF1">
    <property type="entry name" value="INNER MEMBRANE ABC TRANSPORTER PERMEASE PROTEIN YDCU-RELATED"/>
    <property type="match status" value="1"/>
</dbReference>
<dbReference type="eggNOG" id="COG1176">
    <property type="taxonomic scope" value="Bacteria"/>
</dbReference>
<evidence type="ECO:0000256" key="2">
    <source>
        <dbReference type="ARBA" id="ARBA00007069"/>
    </source>
</evidence>
<dbReference type="SUPFAM" id="SSF161098">
    <property type="entry name" value="MetI-like"/>
    <property type="match status" value="1"/>
</dbReference>
<dbReference type="AlphaFoldDB" id="A0A016XIM0"/>
<gene>
    <name evidence="10" type="ORF">AZ34_11750</name>
</gene>
<feature type="domain" description="ABC transmembrane type-1" evidence="9">
    <location>
        <begin position="97"/>
        <end position="314"/>
    </location>
</feature>
<evidence type="ECO:0000256" key="6">
    <source>
        <dbReference type="ARBA" id="ARBA00022989"/>
    </source>
</evidence>
<feature type="transmembrane region" description="Helical" evidence="8">
    <location>
        <begin position="242"/>
        <end position="268"/>
    </location>
</feature>
<evidence type="ECO:0000256" key="7">
    <source>
        <dbReference type="ARBA" id="ARBA00023136"/>
    </source>
</evidence>
<dbReference type="InterPro" id="IPR000515">
    <property type="entry name" value="MetI-like"/>
</dbReference>
<dbReference type="CDD" id="cd06261">
    <property type="entry name" value="TM_PBP2"/>
    <property type="match status" value="1"/>
</dbReference>
<keyword evidence="6 8" id="KW-1133">Transmembrane helix</keyword>
<dbReference type="InterPro" id="IPR035906">
    <property type="entry name" value="MetI-like_sf"/>
</dbReference>
<dbReference type="GO" id="GO:0055085">
    <property type="term" value="P:transmembrane transport"/>
    <property type="evidence" value="ECO:0007669"/>
    <property type="project" value="InterPro"/>
</dbReference>
<dbReference type="Proteomes" id="UP000023268">
    <property type="component" value="Unassembled WGS sequence"/>
</dbReference>
<dbReference type="RefSeq" id="WP_051509734.1">
    <property type="nucleotide sequence ID" value="NZ_JEMG01000001.1"/>
</dbReference>
<comment type="caution">
    <text evidence="10">The sequence shown here is derived from an EMBL/GenBank/DDBJ whole genome shotgun (WGS) entry which is preliminary data.</text>
</comment>
<feature type="transmembrane region" description="Helical" evidence="8">
    <location>
        <begin position="96"/>
        <end position="120"/>
    </location>
</feature>
<feature type="transmembrane region" description="Helical" evidence="8">
    <location>
        <begin position="132"/>
        <end position="152"/>
    </location>
</feature>
<evidence type="ECO:0000256" key="8">
    <source>
        <dbReference type="RuleBase" id="RU363032"/>
    </source>
</evidence>
<evidence type="ECO:0000313" key="11">
    <source>
        <dbReference type="Proteomes" id="UP000023268"/>
    </source>
</evidence>
<dbReference type="OrthoDB" id="9808619at2"/>
<keyword evidence="5 8" id="KW-0812">Transmembrane</keyword>
<reference evidence="10 11" key="1">
    <citation type="submission" date="2014-02" db="EMBL/GenBank/DDBJ databases">
        <title>Draft Genome of Hylemonella gracilis isolated from the Niagara River.</title>
        <authorList>
            <person name="Pawlowski D.R."/>
            <person name="Koudelka G.B."/>
        </authorList>
    </citation>
    <scope>NUCLEOTIDE SEQUENCE [LARGE SCALE GENOMIC DNA]</scope>
    <source>
        <strain evidence="10 11">Niagara R</strain>
    </source>
</reference>
<comment type="similarity">
    <text evidence="2">Belongs to the binding-protein-dependent transport system permease family. CysTW subfamily.</text>
</comment>
<name>A0A016XIM0_9BURK</name>
<keyword evidence="3 8" id="KW-0813">Transport</keyword>
<dbReference type="Gene3D" id="1.10.3720.10">
    <property type="entry name" value="MetI-like"/>
    <property type="match status" value="1"/>
</dbReference>
<dbReference type="Pfam" id="PF00528">
    <property type="entry name" value="BPD_transp_1"/>
    <property type="match status" value="1"/>
</dbReference>
<feature type="transmembrane region" description="Helical" evidence="8">
    <location>
        <begin position="289"/>
        <end position="313"/>
    </location>
</feature>
<organism evidence="10 11">
    <name type="scientific">Hylemonella gracilis str. Niagara R</name>
    <dbReference type="NCBI Taxonomy" id="1458275"/>
    <lineage>
        <taxon>Bacteria</taxon>
        <taxon>Pseudomonadati</taxon>
        <taxon>Pseudomonadota</taxon>
        <taxon>Betaproteobacteria</taxon>
        <taxon>Burkholderiales</taxon>
        <taxon>Comamonadaceae</taxon>
        <taxon>Hylemonella</taxon>
    </lineage>
</organism>
<keyword evidence="7 8" id="KW-0472">Membrane</keyword>
<protein>
    <submittedName>
        <fullName evidence="10">Spermidine/putrescine ABC transporter permease</fullName>
    </submittedName>
</protein>